<dbReference type="PIRSF" id="PIRSF001365">
    <property type="entry name" value="DHDPS"/>
    <property type="match status" value="1"/>
</dbReference>
<feature type="binding site" evidence="4">
    <location>
        <position position="53"/>
    </location>
    <ligand>
        <name>pyruvate</name>
        <dbReference type="ChEBI" id="CHEBI:15361"/>
    </ligand>
</feature>
<dbReference type="GO" id="GO:0047448">
    <property type="term" value="F:5-dehydro-4-deoxyglucarate dehydratase activity"/>
    <property type="evidence" value="ECO:0007669"/>
    <property type="project" value="UniProtKB-EC"/>
</dbReference>
<feature type="active site" description="Schiff-base intermediate with substrate" evidence="3">
    <location>
        <position position="164"/>
    </location>
</feature>
<dbReference type="PANTHER" id="PTHR12128">
    <property type="entry name" value="DIHYDRODIPICOLINATE SYNTHASE"/>
    <property type="match status" value="1"/>
</dbReference>
<dbReference type="InterPro" id="IPR013785">
    <property type="entry name" value="Aldolase_TIM"/>
</dbReference>
<dbReference type="CDD" id="cd00408">
    <property type="entry name" value="DHDPS-like"/>
    <property type="match status" value="1"/>
</dbReference>
<dbReference type="PANTHER" id="PTHR12128:SF19">
    <property type="entry name" value="5-DEHYDRO-4-DEOXYGLUCARATE DEHYDRATASE 2-RELATED"/>
    <property type="match status" value="1"/>
</dbReference>
<evidence type="ECO:0000313" key="6">
    <source>
        <dbReference type="Proteomes" id="UP000320421"/>
    </source>
</evidence>
<proteinExistence type="inferred from homology"/>
<dbReference type="SMART" id="SM01130">
    <property type="entry name" value="DHDPS"/>
    <property type="match status" value="1"/>
</dbReference>
<dbReference type="InterPro" id="IPR002220">
    <property type="entry name" value="DapA-like"/>
</dbReference>
<keyword evidence="1 2" id="KW-0456">Lyase</keyword>
<dbReference type="EC" id="4.2.1.41" evidence="5"/>
<evidence type="ECO:0000313" key="5">
    <source>
        <dbReference type="EMBL" id="QDT19356.1"/>
    </source>
</evidence>
<protein>
    <submittedName>
        <fullName evidence="5">Putative 5-dehydro-4-deoxyglucarate dehydratase</fullName>
        <ecNumber evidence="5">4.2.1.41</ecNumber>
    </submittedName>
</protein>
<dbReference type="OrthoDB" id="9771791at2"/>
<dbReference type="RefSeq" id="WP_145181208.1">
    <property type="nucleotide sequence ID" value="NZ_CP036266.1"/>
</dbReference>
<evidence type="ECO:0000256" key="4">
    <source>
        <dbReference type="PIRSR" id="PIRSR001365-2"/>
    </source>
</evidence>
<evidence type="ECO:0000256" key="1">
    <source>
        <dbReference type="ARBA" id="ARBA00023239"/>
    </source>
</evidence>
<dbReference type="EMBL" id="CP036266">
    <property type="protein sequence ID" value="QDT19356.1"/>
    <property type="molecule type" value="Genomic_DNA"/>
</dbReference>
<accession>A0A517PJ00</accession>
<comment type="similarity">
    <text evidence="2">Belongs to the DapA family.</text>
</comment>
<dbReference type="SUPFAM" id="SSF51569">
    <property type="entry name" value="Aldolase"/>
    <property type="match status" value="1"/>
</dbReference>
<organism evidence="5 6">
    <name type="scientific">Gimesia chilikensis</name>
    <dbReference type="NCBI Taxonomy" id="2605989"/>
    <lineage>
        <taxon>Bacteria</taxon>
        <taxon>Pseudomonadati</taxon>
        <taxon>Planctomycetota</taxon>
        <taxon>Planctomycetia</taxon>
        <taxon>Planctomycetales</taxon>
        <taxon>Planctomycetaceae</taxon>
        <taxon>Gimesia</taxon>
    </lineage>
</organism>
<feature type="active site" description="Proton donor/acceptor" evidence="3">
    <location>
        <position position="140"/>
    </location>
</feature>
<keyword evidence="6" id="KW-1185">Reference proteome</keyword>
<dbReference type="AlphaFoldDB" id="A0A517PJ00"/>
<dbReference type="Gene3D" id="3.20.20.70">
    <property type="entry name" value="Aldolase class I"/>
    <property type="match status" value="1"/>
</dbReference>
<name>A0A517PJ00_9PLAN</name>
<evidence type="ECO:0000256" key="3">
    <source>
        <dbReference type="PIRSR" id="PIRSR001365-1"/>
    </source>
</evidence>
<dbReference type="GO" id="GO:0008840">
    <property type="term" value="F:4-hydroxy-tetrahydrodipicolinate synthase activity"/>
    <property type="evidence" value="ECO:0007669"/>
    <property type="project" value="TreeGrafter"/>
</dbReference>
<reference evidence="5 6" key="1">
    <citation type="submission" date="2019-02" db="EMBL/GenBank/DDBJ databases">
        <title>Deep-cultivation of Planctomycetes and their phenomic and genomic characterization uncovers novel biology.</title>
        <authorList>
            <person name="Wiegand S."/>
            <person name="Jogler M."/>
            <person name="Boedeker C."/>
            <person name="Pinto D."/>
            <person name="Vollmers J."/>
            <person name="Rivas-Marin E."/>
            <person name="Kohn T."/>
            <person name="Peeters S.H."/>
            <person name="Heuer A."/>
            <person name="Rast P."/>
            <person name="Oberbeckmann S."/>
            <person name="Bunk B."/>
            <person name="Jeske O."/>
            <person name="Meyerdierks A."/>
            <person name="Storesund J.E."/>
            <person name="Kallscheuer N."/>
            <person name="Luecker S."/>
            <person name="Lage O.M."/>
            <person name="Pohl T."/>
            <person name="Merkel B.J."/>
            <person name="Hornburger P."/>
            <person name="Mueller R.-W."/>
            <person name="Bruemmer F."/>
            <person name="Labrenz M."/>
            <person name="Spormann A.M."/>
            <person name="Op den Camp H."/>
            <person name="Overmann J."/>
            <person name="Amann R."/>
            <person name="Jetten M.S.M."/>
            <person name="Mascher T."/>
            <person name="Medema M.H."/>
            <person name="Devos D.P."/>
            <person name="Kaster A.-K."/>
            <person name="Ovreas L."/>
            <person name="Rohde M."/>
            <person name="Galperin M.Y."/>
            <person name="Jogler C."/>
        </authorList>
    </citation>
    <scope>NUCLEOTIDE SEQUENCE [LARGE SCALE GENOMIC DNA]</scope>
    <source>
        <strain evidence="5 6">HG66A1</strain>
    </source>
</reference>
<sequence length="310" mass="34089">MSPSIERQQLQTVHIVPLTAFDQQDRINVEMQSAHTTKLYEAGMRVYLPGAGTSEFHSLLPEEIVQLVKITREVTGPETLIFAPIGYQVNAAKQLAVDCLEAGATGIMFMPFAHPYMSDRGAEEYYRAVMDAADCPTLFYKKAAIPSDELLLELASDERAVGVKYSVNQMHQFRTTVSADTEGMEWVCGSAERFAPYYMLAGSGGFTSGAGNVCPHLSLAMHAAFLSGDYAEGMRIQQQILPIEDYRARCGDSFNISMLKYAITLTGADFGPPRPPQRTLTSEQEAEIRQLMEPVLAAEAELAQQKSPVS</sequence>
<dbReference type="Pfam" id="PF00701">
    <property type="entry name" value="DHDPS"/>
    <property type="match status" value="1"/>
</dbReference>
<gene>
    <name evidence="5" type="ORF">HG66A1_11210</name>
</gene>
<evidence type="ECO:0000256" key="2">
    <source>
        <dbReference type="PIRNR" id="PIRNR001365"/>
    </source>
</evidence>
<dbReference type="Proteomes" id="UP000320421">
    <property type="component" value="Chromosome"/>
</dbReference>